<feature type="transmembrane region" description="Helical" evidence="6">
    <location>
        <begin position="110"/>
        <end position="129"/>
    </location>
</feature>
<dbReference type="EMBL" id="JBAWKS010000002">
    <property type="protein sequence ID" value="MEI4551150.1"/>
    <property type="molecule type" value="Genomic_DNA"/>
</dbReference>
<evidence type="ECO:0000256" key="3">
    <source>
        <dbReference type="ARBA" id="ARBA00022692"/>
    </source>
</evidence>
<evidence type="ECO:0000256" key="5">
    <source>
        <dbReference type="ARBA" id="ARBA00023136"/>
    </source>
</evidence>
<comment type="subcellular location">
    <subcellularLocation>
        <location evidence="1">Cell membrane</location>
        <topology evidence="1">Multi-pass membrane protein</topology>
    </subcellularLocation>
</comment>
<dbReference type="Proteomes" id="UP001382455">
    <property type="component" value="Unassembled WGS sequence"/>
</dbReference>
<keyword evidence="4 6" id="KW-1133">Transmembrane helix</keyword>
<dbReference type="PANTHER" id="PTHR36115">
    <property type="entry name" value="PROLINE-RICH ANTIGEN HOMOLOG-RELATED"/>
    <property type="match status" value="1"/>
</dbReference>
<dbReference type="RefSeq" id="WP_336436177.1">
    <property type="nucleotide sequence ID" value="NZ_JBAWKS010000002.1"/>
</dbReference>
<sequence>MTYSDYQKVQPRIEYAGFFRRFAALILDGLLFSLVIAAFAFTFFDDYLPWTPLNFFDFKEFMNHEVLPFILTVMFWVYKAATPGKMAVDSKVVDAETGAKPTVVQSIIRYVGYYVSALPLGLGFIWAAIDEKNRAWHDLLAGTVVVKHA</sequence>
<feature type="transmembrane region" description="Helical" evidence="6">
    <location>
        <begin position="61"/>
        <end position="78"/>
    </location>
</feature>
<protein>
    <submittedName>
        <fullName evidence="8">RDD family protein</fullName>
    </submittedName>
</protein>
<reference evidence="8 9" key="1">
    <citation type="submission" date="2023-12" db="EMBL/GenBank/DDBJ databases">
        <title>Friends and Foes: Symbiotic and Algicidal bacterial influence on Karenia brevis blooms.</title>
        <authorList>
            <person name="Fei C."/>
            <person name="Mohamed A.R."/>
            <person name="Booker A."/>
            <person name="Arshad M."/>
            <person name="Klass S."/>
            <person name="Ahn S."/>
            <person name="Gilbert P.M."/>
            <person name="Heil C.A."/>
            <person name="Martinez J.M."/>
            <person name="Amin S.A."/>
        </authorList>
    </citation>
    <scope>NUCLEOTIDE SEQUENCE [LARGE SCALE GENOMIC DNA]</scope>
    <source>
        <strain evidence="8 9">CE15</strain>
    </source>
</reference>
<evidence type="ECO:0000259" key="7">
    <source>
        <dbReference type="Pfam" id="PF06271"/>
    </source>
</evidence>
<evidence type="ECO:0000256" key="6">
    <source>
        <dbReference type="SAM" id="Phobius"/>
    </source>
</evidence>
<organism evidence="8 9">
    <name type="scientific">Pseudoalteromonas spongiae</name>
    <dbReference type="NCBI Taxonomy" id="298657"/>
    <lineage>
        <taxon>Bacteria</taxon>
        <taxon>Pseudomonadati</taxon>
        <taxon>Pseudomonadota</taxon>
        <taxon>Gammaproteobacteria</taxon>
        <taxon>Alteromonadales</taxon>
        <taxon>Pseudoalteromonadaceae</taxon>
        <taxon>Pseudoalteromonas</taxon>
    </lineage>
</organism>
<accession>A0ABU8EVZ8</accession>
<evidence type="ECO:0000313" key="8">
    <source>
        <dbReference type="EMBL" id="MEI4551150.1"/>
    </source>
</evidence>
<gene>
    <name evidence="8" type="ORF">WAE96_15865</name>
</gene>
<proteinExistence type="predicted"/>
<evidence type="ECO:0000256" key="2">
    <source>
        <dbReference type="ARBA" id="ARBA00022475"/>
    </source>
</evidence>
<feature type="domain" description="RDD" evidence="7">
    <location>
        <begin position="15"/>
        <end position="142"/>
    </location>
</feature>
<dbReference type="PANTHER" id="PTHR36115:SF4">
    <property type="entry name" value="MEMBRANE PROTEIN"/>
    <property type="match status" value="1"/>
</dbReference>
<keyword evidence="9" id="KW-1185">Reference proteome</keyword>
<name>A0ABU8EVZ8_9GAMM</name>
<evidence type="ECO:0000256" key="4">
    <source>
        <dbReference type="ARBA" id="ARBA00022989"/>
    </source>
</evidence>
<keyword evidence="2" id="KW-1003">Cell membrane</keyword>
<dbReference type="InterPro" id="IPR051791">
    <property type="entry name" value="Pra-immunoreactive"/>
</dbReference>
<evidence type="ECO:0000256" key="1">
    <source>
        <dbReference type="ARBA" id="ARBA00004651"/>
    </source>
</evidence>
<keyword evidence="3 6" id="KW-0812">Transmembrane</keyword>
<feature type="transmembrane region" description="Helical" evidence="6">
    <location>
        <begin position="21"/>
        <end position="41"/>
    </location>
</feature>
<dbReference type="InterPro" id="IPR010432">
    <property type="entry name" value="RDD"/>
</dbReference>
<dbReference type="Pfam" id="PF06271">
    <property type="entry name" value="RDD"/>
    <property type="match status" value="1"/>
</dbReference>
<comment type="caution">
    <text evidence="8">The sequence shown here is derived from an EMBL/GenBank/DDBJ whole genome shotgun (WGS) entry which is preliminary data.</text>
</comment>
<evidence type="ECO:0000313" key="9">
    <source>
        <dbReference type="Proteomes" id="UP001382455"/>
    </source>
</evidence>
<keyword evidence="5 6" id="KW-0472">Membrane</keyword>